<proteinExistence type="predicted"/>
<evidence type="ECO:0000256" key="3">
    <source>
        <dbReference type="PROSITE-ProRule" id="PRU00023"/>
    </source>
</evidence>
<dbReference type="InterPro" id="IPR036770">
    <property type="entry name" value="Ankyrin_rpt-contain_sf"/>
</dbReference>
<dbReference type="Pfam" id="PF00023">
    <property type="entry name" value="Ank"/>
    <property type="match status" value="1"/>
</dbReference>
<dbReference type="Gene3D" id="1.25.40.20">
    <property type="entry name" value="Ankyrin repeat-containing domain"/>
    <property type="match status" value="2"/>
</dbReference>
<dbReference type="InterPro" id="IPR050745">
    <property type="entry name" value="Multifunctional_regulatory"/>
</dbReference>
<dbReference type="SMART" id="SM00248">
    <property type="entry name" value="ANK"/>
    <property type="match status" value="5"/>
</dbReference>
<accession>A0A7C8NFI0</accession>
<dbReference type="SUPFAM" id="SSF48403">
    <property type="entry name" value="Ankyrin repeat"/>
    <property type="match status" value="2"/>
</dbReference>
<name>A0A7C8NFI0_ORBOL</name>
<reference evidence="5 6" key="1">
    <citation type="submission" date="2019-06" db="EMBL/GenBank/DDBJ databases">
        <authorList>
            <person name="Palmer J.M."/>
        </authorList>
    </citation>
    <scope>NUCLEOTIDE SEQUENCE [LARGE SCALE GENOMIC DNA]</scope>
    <source>
        <strain evidence="5 6">TWF102</strain>
    </source>
</reference>
<evidence type="ECO:0000313" key="5">
    <source>
        <dbReference type="EMBL" id="KAF3103536.1"/>
    </source>
</evidence>
<dbReference type="PANTHER" id="PTHR24189:SF50">
    <property type="entry name" value="ANKYRIN REPEAT AND SOCS BOX PROTEIN 2"/>
    <property type="match status" value="1"/>
</dbReference>
<dbReference type="PANTHER" id="PTHR24189">
    <property type="entry name" value="MYOTROPHIN"/>
    <property type="match status" value="1"/>
</dbReference>
<dbReference type="InterPro" id="IPR025676">
    <property type="entry name" value="Clr5_dom"/>
</dbReference>
<feature type="repeat" description="ANK" evidence="3">
    <location>
        <begin position="966"/>
        <end position="995"/>
    </location>
</feature>
<evidence type="ECO:0000256" key="1">
    <source>
        <dbReference type="ARBA" id="ARBA00022737"/>
    </source>
</evidence>
<dbReference type="InterPro" id="IPR002110">
    <property type="entry name" value="Ankyrin_rpt"/>
</dbReference>
<sequence length="1122" mass="127619">MPQAVPHTQTEIPWKSLKKTIKELYLRQNKTNKEIIQYVAEARDGLTITKHQLEYRLKKWKIRKNLKKEDYILAQIEIEKSKSIGSVGRAMHEVYLNGVRQSSRKLRKGFWRHRAFEEARRASVSELQYYISDGLEITKPMLSQNASGSQQDNAHLQSSGLRLVAQTSHEVTDEPIANYDIDMHDLAPDLYPHARIENSHVTRNVLEPSRTASGVCLSIIRTRETNFIYDFIQRTLSVMHNEFWDDLEWEPKVLKLLKTHKLDSLLTCIVSMDTKESVKLGNYLVGAVCHKYQENYGSDDLYVLLLCGCKPSAETLNATYRCEDIRKIQHLRQFWGGMGSEIHSQCQLGLQHISTAILEVLALSAGINRHTPLPHVCKLYEQGGLPFGPSWEFLTFNGHATVDFKFKPLPMNEWPYDWGRDYMDPMIDLSCINLLMKAINNRHKNVIRFLSSRMDLQNPSYLLYAISMGDEATTRVLLEAGADPSKCSFILETCEPSRLSLRAPSIRFKKMYSVTPLLIAVRSNFGRIINRLLSAGADPKLTGSVPPLYWCVEDDTRCSWKSECQYLKTFFEEISPLELAVVRGCGIGILEGLWVPDTQFRRPEVMWVFLLMYKPIESPEFDFIAEALLASQFGWDLNYLQKTRRRRRFHLRRNQNISKSEYTLLLDAPALDPSGLVIQTYNSDQFGSMIYHATKCWGESHREAIIANLVMIGDGRAIDIGFQVLGDCITQNFHIPLHDASSREQNSIRALRFAKYAQRLGWDINLEHRSAFMRSIIKSAWRGVIDISALNKYLQYFSGSNESDSGPYPPVIQLLHRTNVSDNITKLFVEAIDESECGGQGAIDQCVFEVFEYFIDIGWDINEGACPCGETTVLDVVLDKFVPNSTTFAMVKRLCNAGARINHGKTHYSALSRAIMARRKVFRESFDRGECWALRVIEHLLQVEKQRGYIYDVYALGTKIWGFLGTPLQEAAYYGDLKLARLLIEAGMYADLEKTLDWQDYSPWGQISLSKCSKSGAWAHDLKSPTPCFLGWTPLELAVEKGRQDTVILLLQAGAKVTEWALSQPGVAPQKSGYGTVTSRDGGSAVVELCVVSVVFGAPFPEARPLFVLTQIFLDEFLFPRI</sequence>
<feature type="domain" description="Clr5" evidence="4">
    <location>
        <begin position="13"/>
        <end position="64"/>
    </location>
</feature>
<dbReference type="AlphaFoldDB" id="A0A7C8NFI0"/>
<feature type="repeat" description="ANK" evidence="3">
    <location>
        <begin position="512"/>
        <end position="544"/>
    </location>
</feature>
<keyword evidence="2 3" id="KW-0040">ANK repeat</keyword>
<dbReference type="PROSITE" id="PS50297">
    <property type="entry name" value="ANK_REP_REGION"/>
    <property type="match status" value="1"/>
</dbReference>
<evidence type="ECO:0000259" key="4">
    <source>
        <dbReference type="Pfam" id="PF14420"/>
    </source>
</evidence>
<evidence type="ECO:0000256" key="2">
    <source>
        <dbReference type="ARBA" id="ARBA00023043"/>
    </source>
</evidence>
<keyword evidence="1" id="KW-0677">Repeat</keyword>
<feature type="repeat" description="ANK" evidence="3">
    <location>
        <begin position="1030"/>
        <end position="1057"/>
    </location>
</feature>
<gene>
    <name evidence="5" type="ORF">TWF102_003722</name>
</gene>
<comment type="caution">
    <text evidence="5">The sequence shown here is derived from an EMBL/GenBank/DDBJ whole genome shotgun (WGS) entry which is preliminary data.</text>
</comment>
<organism evidence="5 6">
    <name type="scientific">Orbilia oligospora</name>
    <name type="common">Nematode-trapping fungus</name>
    <name type="synonym">Arthrobotrys oligospora</name>
    <dbReference type="NCBI Taxonomy" id="2813651"/>
    <lineage>
        <taxon>Eukaryota</taxon>
        <taxon>Fungi</taxon>
        <taxon>Dikarya</taxon>
        <taxon>Ascomycota</taxon>
        <taxon>Pezizomycotina</taxon>
        <taxon>Orbiliomycetes</taxon>
        <taxon>Orbiliales</taxon>
        <taxon>Orbiliaceae</taxon>
        <taxon>Orbilia</taxon>
    </lineage>
</organism>
<dbReference type="EMBL" id="WIQW01000018">
    <property type="protein sequence ID" value="KAF3103536.1"/>
    <property type="molecule type" value="Genomic_DNA"/>
</dbReference>
<evidence type="ECO:0000313" key="6">
    <source>
        <dbReference type="Proteomes" id="UP000475325"/>
    </source>
</evidence>
<dbReference type="Proteomes" id="UP000475325">
    <property type="component" value="Unassembled WGS sequence"/>
</dbReference>
<dbReference type="PROSITE" id="PS50088">
    <property type="entry name" value="ANK_REPEAT"/>
    <property type="match status" value="3"/>
</dbReference>
<protein>
    <recommendedName>
        <fullName evidence="4">Clr5 domain-containing protein</fullName>
    </recommendedName>
</protein>
<dbReference type="Pfam" id="PF14420">
    <property type="entry name" value="Clr5"/>
    <property type="match status" value="1"/>
</dbReference>